<evidence type="ECO:0000313" key="3">
    <source>
        <dbReference type="EMBL" id="NED97522.1"/>
    </source>
</evidence>
<keyword evidence="4" id="KW-1185">Reference proteome</keyword>
<reference evidence="3 4" key="1">
    <citation type="submission" date="2020-02" db="EMBL/GenBank/DDBJ databases">
        <authorList>
            <person name="Li X.-J."/>
            <person name="Feng X.-M."/>
        </authorList>
    </citation>
    <scope>NUCLEOTIDE SEQUENCE [LARGE SCALE GENOMIC DNA]</scope>
    <source>
        <strain evidence="3 4">CGMCC 4.7225</strain>
    </source>
</reference>
<keyword evidence="2" id="KW-0812">Transmembrane</keyword>
<evidence type="ECO:0000256" key="1">
    <source>
        <dbReference type="SAM" id="MobiDB-lite"/>
    </source>
</evidence>
<feature type="transmembrane region" description="Helical" evidence="2">
    <location>
        <begin position="36"/>
        <end position="53"/>
    </location>
</feature>
<dbReference type="Pfam" id="PF11298">
    <property type="entry name" value="DUF3099"/>
    <property type="match status" value="1"/>
</dbReference>
<protein>
    <submittedName>
        <fullName evidence="3">DUF3099 domain-containing protein</fullName>
    </submittedName>
</protein>
<dbReference type="InterPro" id="IPR021449">
    <property type="entry name" value="DUF3099"/>
</dbReference>
<evidence type="ECO:0000313" key="4">
    <source>
        <dbReference type="Proteomes" id="UP000469185"/>
    </source>
</evidence>
<feature type="region of interest" description="Disordered" evidence="1">
    <location>
        <begin position="1"/>
        <end position="27"/>
    </location>
</feature>
<feature type="transmembrane region" description="Helical" evidence="2">
    <location>
        <begin position="59"/>
        <end position="79"/>
    </location>
</feature>
<keyword evidence="2" id="KW-0472">Membrane</keyword>
<organism evidence="3 4">
    <name type="scientific">Phytoactinopolyspora alkaliphila</name>
    <dbReference type="NCBI Taxonomy" id="1783498"/>
    <lineage>
        <taxon>Bacteria</taxon>
        <taxon>Bacillati</taxon>
        <taxon>Actinomycetota</taxon>
        <taxon>Actinomycetes</taxon>
        <taxon>Jiangellales</taxon>
        <taxon>Jiangellaceae</taxon>
        <taxon>Phytoactinopolyspora</taxon>
    </lineage>
</organism>
<dbReference type="AlphaFoldDB" id="A0A6N9YRB4"/>
<accession>A0A6N9YRB4</accession>
<gene>
    <name evidence="3" type="ORF">G1H11_19680</name>
</gene>
<dbReference type="RefSeq" id="WP_163820310.1">
    <property type="nucleotide sequence ID" value="NZ_JAAGOB010000012.1"/>
</dbReference>
<sequence>MNPIHHSGGRRDEPVQSVTTAAAGRSNDLRSRQTRYLWMMGVRLACLPLAVITSGWLRWVFIAGAVILPYIAVVIVNAASRPAAGVLESVPPPAQRELPAGTQSTEPNDQKHRS</sequence>
<feature type="region of interest" description="Disordered" evidence="1">
    <location>
        <begin position="86"/>
        <end position="114"/>
    </location>
</feature>
<dbReference type="EMBL" id="JAAGOB010000012">
    <property type="protein sequence ID" value="NED97522.1"/>
    <property type="molecule type" value="Genomic_DNA"/>
</dbReference>
<comment type="caution">
    <text evidence="3">The sequence shown here is derived from an EMBL/GenBank/DDBJ whole genome shotgun (WGS) entry which is preliminary data.</text>
</comment>
<keyword evidence="2" id="KW-1133">Transmembrane helix</keyword>
<evidence type="ECO:0000256" key="2">
    <source>
        <dbReference type="SAM" id="Phobius"/>
    </source>
</evidence>
<dbReference type="Proteomes" id="UP000469185">
    <property type="component" value="Unassembled WGS sequence"/>
</dbReference>
<name>A0A6N9YRB4_9ACTN</name>
<proteinExistence type="predicted"/>